<dbReference type="PANTHER" id="PTHR31047:SF0">
    <property type="entry name" value="MEIOTICALLY UP-REGULATED GENE 157 PROTEIN"/>
    <property type="match status" value="1"/>
</dbReference>
<dbReference type="InterPro" id="IPR008313">
    <property type="entry name" value="GH125"/>
</dbReference>
<proteinExistence type="predicted"/>
<evidence type="ECO:0000256" key="1">
    <source>
        <dbReference type="SAM" id="MobiDB-lite"/>
    </source>
</evidence>
<dbReference type="Pfam" id="PF06824">
    <property type="entry name" value="Glyco_hydro_125"/>
    <property type="match status" value="1"/>
</dbReference>
<dbReference type="EMBL" id="JADXDR010000008">
    <property type="protein sequence ID" value="KAI7846176.1"/>
    <property type="molecule type" value="Genomic_DNA"/>
</dbReference>
<dbReference type="InterPro" id="IPR008928">
    <property type="entry name" value="6-hairpin_glycosidase_sf"/>
</dbReference>
<reference evidence="2" key="1">
    <citation type="submission" date="2020-11" db="EMBL/GenBank/DDBJ databases">
        <title>Chlorella ohadii genome sequencing and assembly.</title>
        <authorList>
            <person name="Murik O."/>
            <person name="Treves H."/>
            <person name="Kedem I."/>
            <person name="Shotland Y."/>
            <person name="Kaplan A."/>
        </authorList>
    </citation>
    <scope>NUCLEOTIDE SEQUENCE</scope>
    <source>
        <strain evidence="2">1</strain>
    </source>
</reference>
<evidence type="ECO:0000313" key="2">
    <source>
        <dbReference type="EMBL" id="KAI7846176.1"/>
    </source>
</evidence>
<dbReference type="Proteomes" id="UP001205105">
    <property type="component" value="Unassembled WGS sequence"/>
</dbReference>
<evidence type="ECO:0000313" key="3">
    <source>
        <dbReference type="Proteomes" id="UP001205105"/>
    </source>
</evidence>
<protein>
    <recommendedName>
        <fullName evidence="4">Glycosyl hydrolase</fullName>
    </recommendedName>
</protein>
<comment type="caution">
    <text evidence="2">The sequence shown here is derived from an EMBL/GenBank/DDBJ whole genome shotgun (WGS) entry which is preliminary data.</text>
</comment>
<keyword evidence="3" id="KW-1185">Reference proteome</keyword>
<dbReference type="PANTHER" id="PTHR31047">
    <property type="entry name" value="MEIOTICALLY UP-REGULATED GENE 157 PROTEIN"/>
    <property type="match status" value="1"/>
</dbReference>
<evidence type="ECO:0008006" key="4">
    <source>
        <dbReference type="Google" id="ProtNLM"/>
    </source>
</evidence>
<name>A0AAD5DZW5_9CHLO</name>
<feature type="region of interest" description="Disordered" evidence="1">
    <location>
        <begin position="46"/>
        <end position="76"/>
    </location>
</feature>
<dbReference type="InterPro" id="IPR012341">
    <property type="entry name" value="6hp_glycosidase-like_sf"/>
</dbReference>
<feature type="compositionally biased region" description="Low complexity" evidence="1">
    <location>
        <begin position="54"/>
        <end position="73"/>
    </location>
</feature>
<organism evidence="2 3">
    <name type="scientific">Chlorella ohadii</name>
    <dbReference type="NCBI Taxonomy" id="2649997"/>
    <lineage>
        <taxon>Eukaryota</taxon>
        <taxon>Viridiplantae</taxon>
        <taxon>Chlorophyta</taxon>
        <taxon>core chlorophytes</taxon>
        <taxon>Trebouxiophyceae</taxon>
        <taxon>Chlorellales</taxon>
        <taxon>Chlorellaceae</taxon>
        <taxon>Chlorella clade</taxon>
        <taxon>Chlorella</taxon>
    </lineage>
</organism>
<sequence length="570" mass="63005">MVMPPSRRGAAAARRGRALGVSALLAMALLGAAYLAFSQSHRAEFTAGQREEASQQSARAPPSVAAAAGGRRPQAPPHLPMEVYARGINTDSTVTASVAALMTDQEKKELRALCGRTLYHSYATGWVTHETGLWTFVATGDLPLMWIRDSAVQINVLLPRIRKRPALRRPIEGAIRAQAFYILQDPYANGYEPEWIAPDSRHTGDRVAGRGGWVGVRNFELDSGAYYLNLLWNWYLTPGLYRPDRLLEEPLIFDAANLLVDIWIREQRRNESSPYRFQELSNGGLGPTGEFTGLVWSGFRPSDDPSQLAYPIPANMYAAAGLERALELNRQIWQVPEFEAKASRLLADIKSGIEKYGVVMKGDSKIYAYEVDGRGNSVTDFDDANMPSLVSIPLLGYRDYNPQVYAATRKRLLSTQTNSYYFQGKEFKGMGSPHTSHGMAWALGIFSEVLTSTSPEDQAAGLRTLLKMQCGDGLMHESVHVDNLKACTRKWFEWANALLAISVEHLLGYDCDDAAEAIHRASVKAREDKAGGTSNLLYYAPLESILQHDGKYVSKVADWKGIGNLIPVDS</sequence>
<dbReference type="SUPFAM" id="SSF48208">
    <property type="entry name" value="Six-hairpin glycosidases"/>
    <property type="match status" value="1"/>
</dbReference>
<dbReference type="SMART" id="SM01149">
    <property type="entry name" value="DUF1237"/>
    <property type="match status" value="1"/>
</dbReference>
<gene>
    <name evidence="2" type="ORF">COHA_000346</name>
</gene>
<dbReference type="AlphaFoldDB" id="A0AAD5DZW5"/>
<accession>A0AAD5DZW5</accession>
<dbReference type="GO" id="GO:0005975">
    <property type="term" value="P:carbohydrate metabolic process"/>
    <property type="evidence" value="ECO:0007669"/>
    <property type="project" value="InterPro"/>
</dbReference>
<dbReference type="Gene3D" id="1.50.10.10">
    <property type="match status" value="1"/>
</dbReference>